<dbReference type="Proteomes" id="UP000001822">
    <property type="component" value="Chromosome"/>
</dbReference>
<dbReference type="SUPFAM" id="SSF158446">
    <property type="entry name" value="IVS-encoded protein-like"/>
    <property type="match status" value="1"/>
</dbReference>
<dbReference type="EMBL" id="CP000383">
    <property type="protein sequence ID" value="ABG59993.1"/>
    <property type="molecule type" value="Genomic_DNA"/>
</dbReference>
<evidence type="ECO:0008006" key="3">
    <source>
        <dbReference type="Google" id="ProtNLM"/>
    </source>
</evidence>
<dbReference type="Gene3D" id="1.20.1440.60">
    <property type="entry name" value="23S rRNA-intervening sequence"/>
    <property type="match status" value="1"/>
</dbReference>
<keyword evidence="2" id="KW-1185">Reference proteome</keyword>
<accession>A0A6N4SU54</accession>
<proteinExistence type="predicted"/>
<organism evidence="1 2">
    <name type="scientific">Cytophaga hutchinsonii (strain ATCC 33406 / DSM 1761 / CIP 103989 / NBRC 15051 / NCIMB 9469 / D465)</name>
    <dbReference type="NCBI Taxonomy" id="269798"/>
    <lineage>
        <taxon>Bacteria</taxon>
        <taxon>Pseudomonadati</taxon>
        <taxon>Bacteroidota</taxon>
        <taxon>Cytophagia</taxon>
        <taxon>Cytophagales</taxon>
        <taxon>Cytophagaceae</taxon>
        <taxon>Cytophaga</taxon>
    </lineage>
</organism>
<sequence length="123" mass="14472">MTYELLSNRTFELSNRIMDLYGVLLKNNEMELSARLLKYGLSIRKHAETAWASTTHMDFTEAISTASEMSVQTRYWLKLIQMKHPLSTECDTCVELLNNVINMLNYIISHNEQYHFQLQYQSN</sequence>
<dbReference type="KEGG" id="chu:CHU_2743"/>
<dbReference type="OrthoDB" id="285993at2"/>
<reference evidence="1 2" key="1">
    <citation type="journal article" date="2007" name="Appl. Environ. Microbiol.">
        <title>Genome sequence of the cellulolytic gliding bacterium Cytophaga hutchinsonii.</title>
        <authorList>
            <person name="Xie G."/>
            <person name="Bruce D.C."/>
            <person name="Challacombe J.F."/>
            <person name="Chertkov O."/>
            <person name="Detter J.C."/>
            <person name="Gilna P."/>
            <person name="Han C.S."/>
            <person name="Lucas S."/>
            <person name="Misra M."/>
            <person name="Myers G.L."/>
            <person name="Richardson P."/>
            <person name="Tapia R."/>
            <person name="Thayer N."/>
            <person name="Thompson L.S."/>
            <person name="Brettin T.S."/>
            <person name="Henrissat B."/>
            <person name="Wilson D.B."/>
            <person name="McBride M.J."/>
        </authorList>
    </citation>
    <scope>NUCLEOTIDE SEQUENCE [LARGE SCALE GENOMIC DNA]</scope>
    <source>
        <strain evidence="2">ATCC 33406 / DSM 1761 / CIP 103989 / NBRC 15051 / NCIMB 9469 / D465</strain>
    </source>
</reference>
<dbReference type="RefSeq" id="WP_011586103.1">
    <property type="nucleotide sequence ID" value="NC_008255.1"/>
</dbReference>
<dbReference type="InterPro" id="IPR012657">
    <property type="entry name" value="23S_rRNA-intervening_sequence"/>
</dbReference>
<dbReference type="AlphaFoldDB" id="A0A6N4SU54"/>
<dbReference type="NCBIfam" id="TIGR02436">
    <property type="entry name" value="four helix bundle protein"/>
    <property type="match status" value="1"/>
</dbReference>
<evidence type="ECO:0000313" key="2">
    <source>
        <dbReference type="Proteomes" id="UP000001822"/>
    </source>
</evidence>
<dbReference type="InterPro" id="IPR036583">
    <property type="entry name" value="23S_rRNA_IVS_sf"/>
</dbReference>
<evidence type="ECO:0000313" key="1">
    <source>
        <dbReference type="EMBL" id="ABG59993.1"/>
    </source>
</evidence>
<gene>
    <name evidence="1" type="ordered locus">CHU_2743</name>
</gene>
<name>A0A6N4SU54_CYTH3</name>
<protein>
    <recommendedName>
        <fullName evidence="3">Four helix bundle protein</fullName>
    </recommendedName>
</protein>